<proteinExistence type="predicted"/>
<reference evidence="1" key="1">
    <citation type="submission" date="2016-04" db="EMBL/GenBank/DDBJ databases">
        <authorList>
            <person name="Tabuchi Yagui T.R."/>
        </authorList>
    </citation>
    <scope>NUCLEOTIDE SEQUENCE [LARGE SCALE GENOMIC DNA]</scope>
    <source>
        <strain evidence="1">NIES-26</strain>
    </source>
</reference>
<name>A0A367S0E4_9NOSO</name>
<keyword evidence="2" id="KW-1185">Reference proteome</keyword>
<dbReference type="AlphaFoldDB" id="A0A367S0E4"/>
<organism evidence="1 2">
    <name type="scientific">Nostoc minutum NIES-26</name>
    <dbReference type="NCBI Taxonomy" id="1844469"/>
    <lineage>
        <taxon>Bacteria</taxon>
        <taxon>Bacillati</taxon>
        <taxon>Cyanobacteriota</taxon>
        <taxon>Cyanophyceae</taxon>
        <taxon>Nostocales</taxon>
        <taxon>Nostocaceae</taxon>
        <taxon>Nostoc</taxon>
    </lineage>
</organism>
<sequence>MNEKTQRARSCVKFFGQLIQIQNLRTRALKRRSLVAMSGLVSLVDPTNIFIARSLPLLIRA</sequence>
<protein>
    <submittedName>
        <fullName evidence="1">Uncharacterized protein</fullName>
    </submittedName>
</protein>
<evidence type="ECO:0000313" key="2">
    <source>
        <dbReference type="Proteomes" id="UP000252107"/>
    </source>
</evidence>
<dbReference type="EMBL" id="LXQD01000010">
    <property type="protein sequence ID" value="RCJ42336.1"/>
    <property type="molecule type" value="Genomic_DNA"/>
</dbReference>
<gene>
    <name evidence="1" type="ORF">A6770_35165</name>
</gene>
<dbReference type="Proteomes" id="UP000252107">
    <property type="component" value="Unassembled WGS sequence"/>
</dbReference>
<accession>A0A367S0E4</accession>
<evidence type="ECO:0000313" key="1">
    <source>
        <dbReference type="EMBL" id="RCJ42336.1"/>
    </source>
</evidence>
<comment type="caution">
    <text evidence="1">The sequence shown here is derived from an EMBL/GenBank/DDBJ whole genome shotgun (WGS) entry which is preliminary data.</text>
</comment>